<dbReference type="InterPro" id="IPR001024">
    <property type="entry name" value="PLAT/LH2_dom"/>
</dbReference>
<dbReference type="Gene3D" id="2.60.60.20">
    <property type="entry name" value="PLAT/LH2 domain"/>
    <property type="match status" value="1"/>
</dbReference>
<name>A0A0B6XT47_9EUPU</name>
<dbReference type="EMBL" id="HACG01000342">
    <property type="protein sequence ID" value="CEK47207.1"/>
    <property type="molecule type" value="Transcribed_RNA"/>
</dbReference>
<dbReference type="InterPro" id="IPR036392">
    <property type="entry name" value="PLAT/LH2_dom_sf"/>
</dbReference>
<feature type="domain" description="PLAT" evidence="2">
    <location>
        <begin position="1"/>
        <end position="50"/>
    </location>
</feature>
<comment type="caution">
    <text evidence="1">Lacks conserved residue(s) required for the propagation of feature annotation.</text>
</comment>
<evidence type="ECO:0000256" key="1">
    <source>
        <dbReference type="PROSITE-ProRule" id="PRU00152"/>
    </source>
</evidence>
<feature type="non-terminal residue" evidence="3">
    <location>
        <position position="1"/>
    </location>
</feature>
<dbReference type="SUPFAM" id="SSF49723">
    <property type="entry name" value="Lipase/lipooxygenase domain (PLAT/LH2 domain)"/>
    <property type="match status" value="1"/>
</dbReference>
<sequence length="81" mass="9011">SEHGRGHGWFCQQVSVTSTNQRGDNIETLFACNRWFDTGVDDRQTSREFAAIGTVSSKDVISSTGRVASNGFWSCYIKMTN</sequence>
<reference evidence="3" key="1">
    <citation type="submission" date="2014-12" db="EMBL/GenBank/DDBJ databases">
        <title>Insight into the proteome of Arion vulgaris.</title>
        <authorList>
            <person name="Aradska J."/>
            <person name="Bulat T."/>
            <person name="Smidak R."/>
            <person name="Sarate P."/>
            <person name="Gangsoo J."/>
            <person name="Sialana F."/>
            <person name="Bilban M."/>
            <person name="Lubec G."/>
        </authorList>
    </citation>
    <scope>NUCLEOTIDE SEQUENCE</scope>
    <source>
        <tissue evidence="3">Skin</tissue>
    </source>
</reference>
<gene>
    <name evidence="3" type="primary">ORF788</name>
</gene>
<feature type="non-terminal residue" evidence="3">
    <location>
        <position position="81"/>
    </location>
</feature>
<evidence type="ECO:0000259" key="2">
    <source>
        <dbReference type="PROSITE" id="PS50095"/>
    </source>
</evidence>
<proteinExistence type="predicted"/>
<dbReference type="PROSITE" id="PS50095">
    <property type="entry name" value="PLAT"/>
    <property type="match status" value="1"/>
</dbReference>
<evidence type="ECO:0000313" key="3">
    <source>
        <dbReference type="EMBL" id="CEK47207.1"/>
    </source>
</evidence>
<dbReference type="AlphaFoldDB" id="A0A0B6XT47"/>
<accession>A0A0B6XT47</accession>
<organism evidence="3">
    <name type="scientific">Arion vulgaris</name>
    <dbReference type="NCBI Taxonomy" id="1028688"/>
    <lineage>
        <taxon>Eukaryota</taxon>
        <taxon>Metazoa</taxon>
        <taxon>Spiralia</taxon>
        <taxon>Lophotrochozoa</taxon>
        <taxon>Mollusca</taxon>
        <taxon>Gastropoda</taxon>
        <taxon>Heterobranchia</taxon>
        <taxon>Euthyneura</taxon>
        <taxon>Panpulmonata</taxon>
        <taxon>Eupulmonata</taxon>
        <taxon>Stylommatophora</taxon>
        <taxon>Helicina</taxon>
        <taxon>Arionoidea</taxon>
        <taxon>Arionidae</taxon>
        <taxon>Arion</taxon>
    </lineage>
</organism>
<protein>
    <recommendedName>
        <fullName evidence="2">PLAT domain-containing protein</fullName>
    </recommendedName>
</protein>